<comment type="caution">
    <text evidence="1">The sequence shown here is derived from an EMBL/GenBank/DDBJ whole genome shotgun (WGS) entry which is preliminary data.</text>
</comment>
<dbReference type="Proteomes" id="UP001234297">
    <property type="component" value="Chromosome 2"/>
</dbReference>
<evidence type="ECO:0000313" key="1">
    <source>
        <dbReference type="EMBL" id="KAJ8644473.1"/>
    </source>
</evidence>
<gene>
    <name evidence="1" type="ORF">MRB53_006221</name>
</gene>
<accession>A0ACC2MGG1</accession>
<dbReference type="EMBL" id="CM056810">
    <property type="protein sequence ID" value="KAJ8644473.1"/>
    <property type="molecule type" value="Genomic_DNA"/>
</dbReference>
<proteinExistence type="predicted"/>
<organism evidence="1 2">
    <name type="scientific">Persea americana</name>
    <name type="common">Avocado</name>
    <dbReference type="NCBI Taxonomy" id="3435"/>
    <lineage>
        <taxon>Eukaryota</taxon>
        <taxon>Viridiplantae</taxon>
        <taxon>Streptophyta</taxon>
        <taxon>Embryophyta</taxon>
        <taxon>Tracheophyta</taxon>
        <taxon>Spermatophyta</taxon>
        <taxon>Magnoliopsida</taxon>
        <taxon>Magnoliidae</taxon>
        <taxon>Laurales</taxon>
        <taxon>Lauraceae</taxon>
        <taxon>Persea</taxon>
    </lineage>
</organism>
<evidence type="ECO:0000313" key="2">
    <source>
        <dbReference type="Proteomes" id="UP001234297"/>
    </source>
</evidence>
<name>A0ACC2MGG1_PERAE</name>
<reference evidence="1 2" key="1">
    <citation type="journal article" date="2022" name="Hortic Res">
        <title>A haplotype resolved chromosomal level avocado genome allows analysis of novel avocado genes.</title>
        <authorList>
            <person name="Nath O."/>
            <person name="Fletcher S.J."/>
            <person name="Hayward A."/>
            <person name="Shaw L.M."/>
            <person name="Masouleh A.K."/>
            <person name="Furtado A."/>
            <person name="Henry R.J."/>
            <person name="Mitter N."/>
        </authorList>
    </citation>
    <scope>NUCLEOTIDE SEQUENCE [LARGE SCALE GENOMIC DNA]</scope>
    <source>
        <strain evidence="2">cv. Hass</strain>
    </source>
</reference>
<protein>
    <submittedName>
        <fullName evidence="1">Uncharacterized protein</fullName>
    </submittedName>
</protein>
<sequence>MAASSLGGVSSIKLSNFYSNFTKTKYCRLVTLDGTRRAWISQKPIELAGLVQSRRCSAPLSVTCATSSDNMNNLEDGSEGKKSNKPKTQIFPNSLEVESLLTEICNTTTIAEFELKLGDFRLYVTRNLNGRSIPSVPPSPLPINSNTSVESHDSNGPVGTTSLAISKPNTFQGGIQRLLETATDEGLVILQSSKVGYFTRSRTIKGKRAPPSCKEKQTVKEGQVLCFIEQLGGEVPIKSDISGEVIRILRKDGEPVGYGDALIAILPSFPGIKKLHQLVGLISTQMWRTCNPDCRCAENELDSIIHV</sequence>
<keyword evidence="2" id="KW-1185">Reference proteome</keyword>